<dbReference type="OrthoDB" id="117186at2"/>
<comment type="caution">
    <text evidence="2">The sequence shown here is derived from an EMBL/GenBank/DDBJ whole genome shotgun (WGS) entry which is preliminary data.</text>
</comment>
<proteinExistence type="predicted"/>
<feature type="signal peptide" evidence="1">
    <location>
        <begin position="1"/>
        <end position="22"/>
    </location>
</feature>
<dbReference type="Proteomes" id="UP000324376">
    <property type="component" value="Unassembled WGS sequence"/>
</dbReference>
<reference evidence="2 3" key="1">
    <citation type="submission" date="2019-07" db="EMBL/GenBank/DDBJ databases">
        <title>Genomic Encyclopedia of Archaeal and Bacterial Type Strains, Phase II (KMG-II): from individual species to whole genera.</title>
        <authorList>
            <person name="Goeker M."/>
        </authorList>
    </citation>
    <scope>NUCLEOTIDE SEQUENCE [LARGE SCALE GENOMIC DNA]</scope>
    <source>
        <strain evidence="2 3">DSM 17527</strain>
    </source>
</reference>
<gene>
    <name evidence="2" type="ORF">BD809_11428</name>
</gene>
<evidence type="ECO:0000313" key="3">
    <source>
        <dbReference type="Proteomes" id="UP000324376"/>
    </source>
</evidence>
<feature type="chain" id="PRO_5024467903" evidence="1">
    <location>
        <begin position="23"/>
        <end position="165"/>
    </location>
</feature>
<dbReference type="InterPro" id="IPR032710">
    <property type="entry name" value="NTF2-like_dom_sf"/>
</dbReference>
<dbReference type="RefSeq" id="WP_148783798.1">
    <property type="nucleotide sequence ID" value="NZ_VNHU01000014.1"/>
</dbReference>
<evidence type="ECO:0000256" key="1">
    <source>
        <dbReference type="SAM" id="SignalP"/>
    </source>
</evidence>
<name>A0A5S5BUK4_9FLAO</name>
<keyword evidence="3" id="KW-1185">Reference proteome</keyword>
<accession>A0A5S5BUK4</accession>
<sequence>MKIIYSLSIALSFLNLAAFAQAKNEADPTANVQKEVKQTILEFFDGFHNGDTTKIYNSIEKNMTLQTIIPDSEGGRTITMSNVKMFVLAIHNKQQSENWKEELLDIKIEATENIAHVWTPYNFYLNDTLSHCGVNSFQLYNNGTSWKIIAIADTRNQEGCIATKQ</sequence>
<dbReference type="Gene3D" id="3.10.450.50">
    <property type="match status" value="1"/>
</dbReference>
<dbReference type="SUPFAM" id="SSF54427">
    <property type="entry name" value="NTF2-like"/>
    <property type="match status" value="1"/>
</dbReference>
<protein>
    <submittedName>
        <fullName evidence="2">Putative lumazine-binding protein</fullName>
    </submittedName>
</protein>
<evidence type="ECO:0000313" key="2">
    <source>
        <dbReference type="EMBL" id="TYP70018.1"/>
    </source>
</evidence>
<dbReference type="AlphaFoldDB" id="A0A5S5BUK4"/>
<organism evidence="2 3">
    <name type="scientific">Aquimarina intermedia</name>
    <dbReference type="NCBI Taxonomy" id="350814"/>
    <lineage>
        <taxon>Bacteria</taxon>
        <taxon>Pseudomonadati</taxon>
        <taxon>Bacteroidota</taxon>
        <taxon>Flavobacteriia</taxon>
        <taxon>Flavobacteriales</taxon>
        <taxon>Flavobacteriaceae</taxon>
        <taxon>Aquimarina</taxon>
    </lineage>
</organism>
<dbReference type="EMBL" id="VNHU01000014">
    <property type="protein sequence ID" value="TYP70018.1"/>
    <property type="molecule type" value="Genomic_DNA"/>
</dbReference>
<keyword evidence="1" id="KW-0732">Signal</keyword>